<dbReference type="SUPFAM" id="SSF69322">
    <property type="entry name" value="Tricorn protease domain 2"/>
    <property type="match status" value="1"/>
</dbReference>
<dbReference type="Proteomes" id="UP000752171">
    <property type="component" value="Unassembled WGS sequence"/>
</dbReference>
<sequence>MERVRSSVSCWAEFGDLLCGEVLHSGTEVLLTTGSRDLLLFTAQNKRVKTILQFDSPVTSFALSDDKSHLYALCQNDGLYCTTLSLESSSHSQTTQNCDDCIVSTVSRDSLVVEDRNLQSFILVEGIIVTVGLQESFWSFDFYEVPNCSTRAIDYRKRAGLQVPAVATTIPHTTEDARVCCIYPSKDSASKRCTHQHHFYLEPLLFRLLFGVDASLAHSPVVLCGLPDGRLFCFPPLLPSCGEQRPRIRMLHSLEQSVTFIGTSVTGEQGPQCLVVAGQMGRILLIRANKANSDGKAADYSFIEQTVRGPVVCACVDGENLYYSTSTHLLTVQLNSSATSPSSSLSAAKEKQPERRTLPFQSAVSLSVCRVIALAEPLITPTDCVQLLALCLSGRLLQVTVPQRTEKDSASKITSTQVGQTVKDLLAGIGNVWERASSLKHQLQVNNNVLKHLNQVINICNLLLNSQKKDQKGSDCKPPISCHGTAKWSTLLQKDTLVLTCSLENSSNSALEEGWTLCVEIESPHSLRAEGSSRTYSFALKKLDWGQKVDVSVPLDVGAELFLPVKIHCFLVFSLQSLLHSKESSGDPVSQHLADKGCISLALNTLTLDWIDSLRIGEPASHGEIPEQNTAWKATHFFLSSRRICMKEQPMPQSGPHVVAIQISSELLKTWLGFHDCSTAALCISVLRWLISGTSEAKGQNLVQGPVLCARGLDGQPVRLLTKEVILSDVNSEGPLSAVEVQMESSSMSAVCGLHHAVLRRVQGLLQDASVKSVSPAHLRGQYLCETIRHAESLYKDLQDSRASAAFGGVIKTRTSLFPLYLELRKHPLLIL</sequence>
<evidence type="ECO:0000313" key="1">
    <source>
        <dbReference type="EMBL" id="KAG9267941.1"/>
    </source>
</evidence>
<dbReference type="GO" id="GO:0043240">
    <property type="term" value="C:Fanconi anaemia nuclear complex"/>
    <property type="evidence" value="ECO:0007669"/>
    <property type="project" value="InterPro"/>
</dbReference>
<evidence type="ECO:0000313" key="3">
    <source>
        <dbReference type="Proteomes" id="UP000694621"/>
    </source>
</evidence>
<dbReference type="InterPro" id="IPR029251">
    <property type="entry name" value="Faap100"/>
</dbReference>
<dbReference type="KEGG" id="amex:103037024"/>
<dbReference type="GeneID" id="103037024"/>
<dbReference type="Proteomes" id="UP000694621">
    <property type="component" value="Unplaced"/>
</dbReference>
<gene>
    <name evidence="2" type="primary">faap100</name>
    <name evidence="1" type="synonym">FAAP100</name>
    <name evidence="1" type="ORF">AMEX_G18819</name>
</gene>
<dbReference type="Pfam" id="PF15146">
    <property type="entry name" value="FANCAA"/>
    <property type="match status" value="1"/>
</dbReference>
<dbReference type="EMBL" id="JAICCE010000015">
    <property type="protein sequence ID" value="KAG9267941.1"/>
    <property type="molecule type" value="Genomic_DNA"/>
</dbReference>
<organism evidence="2 3">
    <name type="scientific">Astyanax mexicanus</name>
    <name type="common">Blind cave fish</name>
    <name type="synonym">Astyanax fasciatus mexicanus</name>
    <dbReference type="NCBI Taxonomy" id="7994"/>
    <lineage>
        <taxon>Eukaryota</taxon>
        <taxon>Metazoa</taxon>
        <taxon>Chordata</taxon>
        <taxon>Craniata</taxon>
        <taxon>Vertebrata</taxon>
        <taxon>Euteleostomi</taxon>
        <taxon>Actinopterygii</taxon>
        <taxon>Neopterygii</taxon>
        <taxon>Teleostei</taxon>
        <taxon>Ostariophysi</taxon>
        <taxon>Characiformes</taxon>
        <taxon>Characoidei</taxon>
        <taxon>Acestrorhamphidae</taxon>
        <taxon>Acestrorhamphinae</taxon>
        <taxon>Astyanax</taxon>
    </lineage>
</organism>
<dbReference type="AlphaFoldDB" id="A0A8B9L1W9"/>
<accession>A0A8B9L1W9</accession>
<dbReference type="OrthoDB" id="6495021at2759"/>
<proteinExistence type="predicted"/>
<dbReference type="GO" id="GO:0005654">
    <property type="term" value="C:nucleoplasm"/>
    <property type="evidence" value="ECO:0007669"/>
    <property type="project" value="TreeGrafter"/>
</dbReference>
<name>A0A8B9L1W9_ASTMX</name>
<reference evidence="1 4" key="1">
    <citation type="submission" date="2021-07" db="EMBL/GenBank/DDBJ databases">
        <authorList>
            <person name="Imarazene B."/>
            <person name="Zahm M."/>
            <person name="Klopp C."/>
            <person name="Cabau C."/>
            <person name="Beille S."/>
            <person name="Jouanno E."/>
            <person name="Castinel A."/>
            <person name="Lluch J."/>
            <person name="Gil L."/>
            <person name="Kuchtly C."/>
            <person name="Lopez Roques C."/>
            <person name="Donnadieu C."/>
            <person name="Parrinello H."/>
            <person name="Journot L."/>
            <person name="Du K."/>
            <person name="Schartl M."/>
            <person name="Retaux S."/>
            <person name="Guiguen Y."/>
        </authorList>
    </citation>
    <scope>NUCLEOTIDE SEQUENCE [LARGE SCALE GENOMIC DNA]</scope>
    <source>
        <strain evidence="1">Pach_M1</strain>
        <tissue evidence="1">Testis</tissue>
    </source>
</reference>
<dbReference type="PANTHER" id="PTHR14890:SF1">
    <property type="entry name" value="FANCONI ANEMIA CORE COMPLEX-ASSOCIATED PROTEIN 100"/>
    <property type="match status" value="1"/>
</dbReference>
<dbReference type="GO" id="GO:0036297">
    <property type="term" value="P:interstrand cross-link repair"/>
    <property type="evidence" value="ECO:0007669"/>
    <property type="project" value="InterPro"/>
</dbReference>
<evidence type="ECO:0000313" key="2">
    <source>
        <dbReference type="Ensembl" id="ENSAMXP00005043563.1"/>
    </source>
</evidence>
<protein>
    <submittedName>
        <fullName evidence="1">Fanconi anemia core complex-associated protein 100 isoform X1</fullName>
    </submittedName>
</protein>
<dbReference type="PANTHER" id="PTHR14890">
    <property type="entry name" value="FANCONI ANEMIA CORE COMPLEX-ASSOCIATED PROTEIN 100"/>
    <property type="match status" value="1"/>
</dbReference>
<dbReference type="Ensembl" id="ENSAMXT00005047356.1">
    <property type="protein sequence ID" value="ENSAMXP00005043563.1"/>
    <property type="gene ID" value="ENSAMXG00005020282.1"/>
</dbReference>
<dbReference type="CTD" id="80233"/>
<reference evidence="2" key="2">
    <citation type="submission" date="2025-05" db="UniProtKB">
        <authorList>
            <consortium name="Ensembl"/>
        </authorList>
    </citation>
    <scope>IDENTIFICATION</scope>
</reference>
<evidence type="ECO:0000313" key="4">
    <source>
        <dbReference type="Proteomes" id="UP000752171"/>
    </source>
</evidence>